<protein>
    <submittedName>
        <fullName evidence="2">Predicted protein</fullName>
    </submittedName>
</protein>
<feature type="compositionally biased region" description="Polar residues" evidence="1">
    <location>
        <begin position="1"/>
        <end position="14"/>
    </location>
</feature>
<dbReference type="AlphaFoldDB" id="B0CN87"/>
<feature type="region of interest" description="Disordered" evidence="1">
    <location>
        <begin position="1"/>
        <end position="48"/>
    </location>
</feature>
<dbReference type="RefSeq" id="XP_001873467.1">
    <property type="nucleotide sequence ID" value="XM_001873432.1"/>
</dbReference>
<feature type="compositionally biased region" description="Low complexity" evidence="1">
    <location>
        <begin position="15"/>
        <end position="30"/>
    </location>
</feature>
<dbReference type="HOGENOM" id="CLU_704120_0_0_1"/>
<reference evidence="2 3" key="1">
    <citation type="journal article" date="2008" name="Nature">
        <title>The genome of Laccaria bicolor provides insights into mycorrhizal symbiosis.</title>
        <authorList>
            <person name="Martin F."/>
            <person name="Aerts A."/>
            <person name="Ahren D."/>
            <person name="Brun A."/>
            <person name="Danchin E.G.J."/>
            <person name="Duchaussoy F."/>
            <person name="Gibon J."/>
            <person name="Kohler A."/>
            <person name="Lindquist E."/>
            <person name="Pereda V."/>
            <person name="Salamov A."/>
            <person name="Shapiro H.J."/>
            <person name="Wuyts J."/>
            <person name="Blaudez D."/>
            <person name="Buee M."/>
            <person name="Brokstein P."/>
            <person name="Canbaeck B."/>
            <person name="Cohen D."/>
            <person name="Courty P.E."/>
            <person name="Coutinho P.M."/>
            <person name="Delaruelle C."/>
            <person name="Detter J.C."/>
            <person name="Deveau A."/>
            <person name="DiFazio S."/>
            <person name="Duplessis S."/>
            <person name="Fraissinet-Tachet L."/>
            <person name="Lucic E."/>
            <person name="Frey-Klett P."/>
            <person name="Fourrey C."/>
            <person name="Feussner I."/>
            <person name="Gay G."/>
            <person name="Grimwood J."/>
            <person name="Hoegger P.J."/>
            <person name="Jain P."/>
            <person name="Kilaru S."/>
            <person name="Labbe J."/>
            <person name="Lin Y.C."/>
            <person name="Legue V."/>
            <person name="Le Tacon F."/>
            <person name="Marmeisse R."/>
            <person name="Melayah D."/>
            <person name="Montanini B."/>
            <person name="Muratet M."/>
            <person name="Nehls U."/>
            <person name="Niculita-Hirzel H."/>
            <person name="Oudot-Le Secq M.P."/>
            <person name="Peter M."/>
            <person name="Quesneville H."/>
            <person name="Rajashekar B."/>
            <person name="Reich M."/>
            <person name="Rouhier N."/>
            <person name="Schmutz J."/>
            <person name="Yin T."/>
            <person name="Chalot M."/>
            <person name="Henrissat B."/>
            <person name="Kuees U."/>
            <person name="Lucas S."/>
            <person name="Van de Peer Y."/>
            <person name="Podila G.K."/>
            <person name="Polle A."/>
            <person name="Pukkila P.J."/>
            <person name="Richardson P.M."/>
            <person name="Rouze P."/>
            <person name="Sanders I.R."/>
            <person name="Stajich J.E."/>
            <person name="Tunlid A."/>
            <person name="Tuskan G."/>
            <person name="Grigoriev I.V."/>
        </authorList>
    </citation>
    <scope>NUCLEOTIDE SEQUENCE [LARGE SCALE GENOMIC DNA]</scope>
    <source>
        <strain evidence="3">S238N-H82 / ATCC MYA-4686</strain>
    </source>
</reference>
<organism evidence="3">
    <name type="scientific">Laccaria bicolor (strain S238N-H82 / ATCC MYA-4686)</name>
    <name type="common">Bicoloured deceiver</name>
    <name type="synonym">Laccaria laccata var. bicolor</name>
    <dbReference type="NCBI Taxonomy" id="486041"/>
    <lineage>
        <taxon>Eukaryota</taxon>
        <taxon>Fungi</taxon>
        <taxon>Dikarya</taxon>
        <taxon>Basidiomycota</taxon>
        <taxon>Agaricomycotina</taxon>
        <taxon>Agaricomycetes</taxon>
        <taxon>Agaricomycetidae</taxon>
        <taxon>Agaricales</taxon>
        <taxon>Agaricineae</taxon>
        <taxon>Hydnangiaceae</taxon>
        <taxon>Laccaria</taxon>
    </lineage>
</organism>
<dbReference type="Proteomes" id="UP000001194">
    <property type="component" value="Unassembled WGS sequence"/>
</dbReference>
<sequence length="392" mass="43553">MQASPPQATPSHARTSSTGSQNSSSLSTETPPISAPLVGGDTTAHPSLPRLREAIGPEGLEIREHPCSIFTEFPYGKDIWDVVRPVTYVVPQIVFRSVKPEQVFDLVLAHLSQLQAEENLRWLPLDAAPADELDTQEELIKSIIARAEAELRILKPLHVGHEQITLGKCQDGTEIALWPEKEKSLVESFRDPETNNQVFFIDTSWALCSRSAGRAVDVEEDRLVLRHWRPVSHPFPNAYAHPLPKFSYSQQTGEITVHFTCDPTYPPPDAPVSNAWKSKTYLLTSIPMRKPRTLIDDASEFLASTILTPISWGRAAPQATPEEVFNGGIDLNEDDVVEEERVEEGDVDDSPEAGRKVRVIGVVGRVVNEKARNRRRWVVTPLRTVNAKTGSS</sequence>
<evidence type="ECO:0000313" key="3">
    <source>
        <dbReference type="Proteomes" id="UP000001194"/>
    </source>
</evidence>
<gene>
    <name evidence="2" type="ORF">LACBIDRAFT_301310</name>
</gene>
<dbReference type="OrthoDB" id="9895617at2759"/>
<evidence type="ECO:0000256" key="1">
    <source>
        <dbReference type="SAM" id="MobiDB-lite"/>
    </source>
</evidence>
<proteinExistence type="predicted"/>
<accession>B0CN87</accession>
<evidence type="ECO:0000313" key="2">
    <source>
        <dbReference type="EMBL" id="EDR15259.1"/>
    </source>
</evidence>
<dbReference type="STRING" id="486041.B0CN87"/>
<keyword evidence="3" id="KW-1185">Reference proteome</keyword>
<dbReference type="KEGG" id="lbc:LACBIDRAFT_301310"/>
<dbReference type="EMBL" id="DS547091">
    <property type="protein sequence ID" value="EDR15259.1"/>
    <property type="molecule type" value="Genomic_DNA"/>
</dbReference>
<dbReference type="GeneID" id="6069379"/>
<name>B0CN87_LACBS</name>
<dbReference type="InParanoid" id="B0CN87"/>